<sequence>MTEGNADYGAMDSEDFRLMVRAWIQEHYPEDKRFIVRRMGMDEIGGWVRALGAKGWLAPSWPREWGGMGLPIRKQIIFMEELSRHGCARFPDQALNLVGPLLMTFGTPEQKARHLHRIARGEEIWCQGYSEPAAGSDLASLQCKAVRDGDSFIVNGEKTWTTLAFCADWIFTLVRTSNAGRKQEGISILLIDLNTPGVTVRPIDSFTGEREFAQVIFDNARVPSENLVGEADRGWDIAKSVLGHERVMVGAPIIPMMALRQLEDLMDRLGTFGDTGALDRYAALRLDLYDLTTMFEEYVRRIEEGESIGGDVSLLKIRATELYAAISEEILLQAGDMARVAEPIALPDNVAFPLEIYAAARVPTIYGGANEVQRNVIARSVLRLPS</sequence>
<dbReference type="InterPro" id="IPR036250">
    <property type="entry name" value="AcylCo_DH-like_C"/>
</dbReference>
<accession>A0ABV7VAR3</accession>
<dbReference type="InterPro" id="IPR013786">
    <property type="entry name" value="AcylCoA_DH/ox_N"/>
</dbReference>
<evidence type="ECO:0000313" key="11">
    <source>
        <dbReference type="Proteomes" id="UP001595683"/>
    </source>
</evidence>
<dbReference type="EMBL" id="JBHRYE010000051">
    <property type="protein sequence ID" value="MFC3673741.1"/>
    <property type="molecule type" value="Genomic_DNA"/>
</dbReference>
<name>A0ABV7VAR3_9SPHN</name>
<evidence type="ECO:0000313" key="10">
    <source>
        <dbReference type="EMBL" id="MFC3673741.1"/>
    </source>
</evidence>
<evidence type="ECO:0000259" key="9">
    <source>
        <dbReference type="Pfam" id="PF02771"/>
    </source>
</evidence>
<comment type="cofactor">
    <cofactor evidence="1 6">
        <name>FAD</name>
        <dbReference type="ChEBI" id="CHEBI:57692"/>
    </cofactor>
</comment>
<protein>
    <submittedName>
        <fullName evidence="10">Acyl-CoA dehydrogenase family protein</fullName>
    </submittedName>
</protein>
<dbReference type="InterPro" id="IPR037069">
    <property type="entry name" value="AcylCoA_DH/ox_N_sf"/>
</dbReference>
<evidence type="ECO:0000256" key="5">
    <source>
        <dbReference type="ARBA" id="ARBA00023002"/>
    </source>
</evidence>
<evidence type="ECO:0000256" key="6">
    <source>
        <dbReference type="RuleBase" id="RU362125"/>
    </source>
</evidence>
<dbReference type="InterPro" id="IPR006091">
    <property type="entry name" value="Acyl-CoA_Oxase/DH_mid-dom"/>
</dbReference>
<dbReference type="SUPFAM" id="SSF47203">
    <property type="entry name" value="Acyl-CoA dehydrogenase C-terminal domain-like"/>
    <property type="match status" value="1"/>
</dbReference>
<keyword evidence="5 6" id="KW-0560">Oxidoreductase</keyword>
<dbReference type="InterPro" id="IPR009075">
    <property type="entry name" value="AcylCo_DH/oxidase_C"/>
</dbReference>
<dbReference type="Gene3D" id="2.40.110.10">
    <property type="entry name" value="Butyryl-CoA Dehydrogenase, subunit A, domain 2"/>
    <property type="match status" value="1"/>
</dbReference>
<dbReference type="Gene3D" id="1.20.140.10">
    <property type="entry name" value="Butyryl-CoA Dehydrogenase, subunit A, domain 3"/>
    <property type="match status" value="1"/>
</dbReference>
<feature type="domain" description="Acyl-CoA dehydrogenase/oxidase N-terminal" evidence="9">
    <location>
        <begin position="13"/>
        <end position="122"/>
    </location>
</feature>
<evidence type="ECO:0000256" key="3">
    <source>
        <dbReference type="ARBA" id="ARBA00022630"/>
    </source>
</evidence>
<dbReference type="Proteomes" id="UP001595683">
    <property type="component" value="Unassembled WGS sequence"/>
</dbReference>
<dbReference type="Pfam" id="PF02770">
    <property type="entry name" value="Acyl-CoA_dh_M"/>
    <property type="match status" value="1"/>
</dbReference>
<keyword evidence="4 6" id="KW-0274">FAD</keyword>
<dbReference type="InterPro" id="IPR009100">
    <property type="entry name" value="AcylCoA_DH/oxidase_NM_dom_sf"/>
</dbReference>
<keyword evidence="11" id="KW-1185">Reference proteome</keyword>
<dbReference type="RefSeq" id="WP_191325725.1">
    <property type="nucleotide sequence ID" value="NZ_BMZP01000021.1"/>
</dbReference>
<comment type="similarity">
    <text evidence="2 6">Belongs to the acyl-CoA dehydrogenase family.</text>
</comment>
<evidence type="ECO:0000256" key="2">
    <source>
        <dbReference type="ARBA" id="ARBA00009347"/>
    </source>
</evidence>
<evidence type="ECO:0000256" key="4">
    <source>
        <dbReference type="ARBA" id="ARBA00022827"/>
    </source>
</evidence>
<dbReference type="Pfam" id="PF02771">
    <property type="entry name" value="Acyl-CoA_dh_N"/>
    <property type="match status" value="1"/>
</dbReference>
<dbReference type="Gene3D" id="1.10.540.10">
    <property type="entry name" value="Acyl-CoA dehydrogenase/oxidase, N-terminal domain"/>
    <property type="match status" value="1"/>
</dbReference>
<feature type="domain" description="Acyl-CoA dehydrogenase/oxidase C-terminal" evidence="7">
    <location>
        <begin position="232"/>
        <end position="382"/>
    </location>
</feature>
<evidence type="ECO:0000259" key="8">
    <source>
        <dbReference type="Pfam" id="PF02770"/>
    </source>
</evidence>
<evidence type="ECO:0000259" key="7">
    <source>
        <dbReference type="Pfam" id="PF00441"/>
    </source>
</evidence>
<dbReference type="InterPro" id="IPR052161">
    <property type="entry name" value="Mycobact_Acyl-CoA_DH"/>
</dbReference>
<dbReference type="PANTHER" id="PTHR43292">
    <property type="entry name" value="ACYL-COA DEHYDROGENASE"/>
    <property type="match status" value="1"/>
</dbReference>
<keyword evidence="3 6" id="KW-0285">Flavoprotein</keyword>
<dbReference type="Pfam" id="PF00441">
    <property type="entry name" value="Acyl-CoA_dh_1"/>
    <property type="match status" value="1"/>
</dbReference>
<dbReference type="InterPro" id="IPR046373">
    <property type="entry name" value="Acyl-CoA_Oxase/DH_mid-dom_sf"/>
</dbReference>
<gene>
    <name evidence="10" type="ORF">ACFOOT_20155</name>
</gene>
<dbReference type="SUPFAM" id="SSF56645">
    <property type="entry name" value="Acyl-CoA dehydrogenase NM domain-like"/>
    <property type="match status" value="1"/>
</dbReference>
<dbReference type="PANTHER" id="PTHR43292:SF3">
    <property type="entry name" value="ACYL-COA DEHYDROGENASE FADE29"/>
    <property type="match status" value="1"/>
</dbReference>
<evidence type="ECO:0000256" key="1">
    <source>
        <dbReference type="ARBA" id="ARBA00001974"/>
    </source>
</evidence>
<comment type="caution">
    <text evidence="10">The sequence shown here is derived from an EMBL/GenBank/DDBJ whole genome shotgun (WGS) entry which is preliminary data.</text>
</comment>
<feature type="domain" description="Acyl-CoA oxidase/dehydrogenase middle" evidence="8">
    <location>
        <begin position="126"/>
        <end position="219"/>
    </location>
</feature>
<organism evidence="10 11">
    <name type="scientific">Novosphingobium pokkalii</name>
    <dbReference type="NCBI Taxonomy" id="1770194"/>
    <lineage>
        <taxon>Bacteria</taxon>
        <taxon>Pseudomonadati</taxon>
        <taxon>Pseudomonadota</taxon>
        <taxon>Alphaproteobacteria</taxon>
        <taxon>Sphingomonadales</taxon>
        <taxon>Sphingomonadaceae</taxon>
        <taxon>Novosphingobium</taxon>
    </lineage>
</organism>
<reference evidence="11" key="1">
    <citation type="journal article" date="2019" name="Int. J. Syst. Evol. Microbiol.">
        <title>The Global Catalogue of Microorganisms (GCM) 10K type strain sequencing project: providing services to taxonomists for standard genome sequencing and annotation.</title>
        <authorList>
            <consortium name="The Broad Institute Genomics Platform"/>
            <consortium name="The Broad Institute Genome Sequencing Center for Infectious Disease"/>
            <person name="Wu L."/>
            <person name="Ma J."/>
        </authorList>
    </citation>
    <scope>NUCLEOTIDE SEQUENCE [LARGE SCALE GENOMIC DNA]</scope>
    <source>
        <strain evidence="11">KCTC 42224</strain>
    </source>
</reference>
<proteinExistence type="inferred from homology"/>